<accession>A0A0V1HTT8</accession>
<organism evidence="2 3">
    <name type="scientific">Trichinella zimbabwensis</name>
    <dbReference type="NCBI Taxonomy" id="268475"/>
    <lineage>
        <taxon>Eukaryota</taxon>
        <taxon>Metazoa</taxon>
        <taxon>Ecdysozoa</taxon>
        <taxon>Nematoda</taxon>
        <taxon>Enoplea</taxon>
        <taxon>Dorylaimia</taxon>
        <taxon>Trichinellida</taxon>
        <taxon>Trichinellidae</taxon>
        <taxon>Trichinella</taxon>
    </lineage>
</organism>
<gene>
    <name evidence="2" type="ORF">T11_15567</name>
</gene>
<reference evidence="2 3" key="1">
    <citation type="submission" date="2015-01" db="EMBL/GenBank/DDBJ databases">
        <title>Evolution of Trichinella species and genotypes.</title>
        <authorList>
            <person name="Korhonen P.K."/>
            <person name="Edoardo P."/>
            <person name="Giuseppe L.R."/>
            <person name="Gasser R.B."/>
        </authorList>
    </citation>
    <scope>NUCLEOTIDE SEQUENCE [LARGE SCALE GENOMIC DNA]</scope>
    <source>
        <strain evidence="2">ISS1029</strain>
    </source>
</reference>
<keyword evidence="3" id="KW-1185">Reference proteome</keyword>
<protein>
    <submittedName>
        <fullName evidence="2">Uncharacterized protein</fullName>
    </submittedName>
</protein>
<comment type="caution">
    <text evidence="2">The sequence shown here is derived from an EMBL/GenBank/DDBJ whole genome shotgun (WGS) entry which is preliminary data.</text>
</comment>
<name>A0A0V1HTT8_9BILA</name>
<evidence type="ECO:0000256" key="1">
    <source>
        <dbReference type="SAM" id="MobiDB-lite"/>
    </source>
</evidence>
<dbReference type="OrthoDB" id="5914730at2759"/>
<feature type="compositionally biased region" description="Acidic residues" evidence="1">
    <location>
        <begin position="110"/>
        <end position="119"/>
    </location>
</feature>
<proteinExistence type="predicted"/>
<feature type="region of interest" description="Disordered" evidence="1">
    <location>
        <begin position="84"/>
        <end position="123"/>
    </location>
</feature>
<evidence type="ECO:0000313" key="2">
    <source>
        <dbReference type="EMBL" id="KRZ13575.1"/>
    </source>
</evidence>
<dbReference type="AlphaFoldDB" id="A0A0V1HTT8"/>
<dbReference type="EMBL" id="JYDP01000031">
    <property type="protein sequence ID" value="KRZ13575.1"/>
    <property type="molecule type" value="Genomic_DNA"/>
</dbReference>
<dbReference type="Proteomes" id="UP000055024">
    <property type="component" value="Unassembled WGS sequence"/>
</dbReference>
<feature type="compositionally biased region" description="Basic and acidic residues" evidence="1">
    <location>
        <begin position="95"/>
        <end position="109"/>
    </location>
</feature>
<evidence type="ECO:0000313" key="3">
    <source>
        <dbReference type="Proteomes" id="UP000055024"/>
    </source>
</evidence>
<sequence length="247" mass="27131">MSGKRKQVTPTALSILPAPITADGMLEKHAWERAIDLAPAAFACSIHRYGLTAANCSCHEAGRYQVQKSISKKRLASSTRYFENALSPQQRHKIDRSSSPDRVHTHAYDNDNDNDDDDVGQSSDEKLKQLESSRYVLECPDCVGQWSRSKTGGTGDQPGQTRPNQTRTIRWNLYVGDGVGVGVTTDGFKRDVLKIDNGIWETFPCLLGSGLCSCCWHPHDAVQAVKTGKSRKSLSSRATCSTKGNCK</sequence>